<accession>A0A5R9G9U3</accession>
<dbReference type="Pfam" id="PF01488">
    <property type="entry name" value="Shikimate_DH"/>
    <property type="match status" value="1"/>
</dbReference>
<dbReference type="InterPro" id="IPR006151">
    <property type="entry name" value="Shikm_DH/Glu-tRNA_Rdtase"/>
</dbReference>
<dbReference type="EMBL" id="VCIW01000012">
    <property type="protein sequence ID" value="TLS50850.1"/>
    <property type="molecule type" value="Genomic_DNA"/>
</dbReference>
<organism evidence="2 3">
    <name type="scientific">Paenibacillus antri</name>
    <dbReference type="NCBI Taxonomy" id="2582848"/>
    <lineage>
        <taxon>Bacteria</taxon>
        <taxon>Bacillati</taxon>
        <taxon>Bacillota</taxon>
        <taxon>Bacilli</taxon>
        <taxon>Bacillales</taxon>
        <taxon>Paenibacillaceae</taxon>
        <taxon>Paenibacillus</taxon>
    </lineage>
</organism>
<dbReference type="Gene3D" id="3.40.50.720">
    <property type="entry name" value="NAD(P)-binding Rossmann-like Domain"/>
    <property type="match status" value="1"/>
</dbReference>
<comment type="caution">
    <text evidence="2">The sequence shown here is derived from an EMBL/GenBank/DDBJ whole genome shotgun (WGS) entry which is preliminary data.</text>
</comment>
<protein>
    <recommendedName>
        <fullName evidence="1">Quinate/shikimate 5-dehydrogenase/glutamyl-tRNA reductase domain-containing protein</fullName>
    </recommendedName>
</protein>
<dbReference type="AlphaFoldDB" id="A0A5R9G9U3"/>
<name>A0A5R9G9U3_9BACL</name>
<dbReference type="Proteomes" id="UP000309676">
    <property type="component" value="Unassembled WGS sequence"/>
</dbReference>
<sequence>MMPMRERIDRCAAMAKASGKLSLAIVGSTANRNNPPFVIGPMKESDRFVGSSFITRDLEIFKEICAYADGKVDYLFVDIEAKTDPPFDFLAEAKACVKASKVKTYKGNDITAHACDLLISELVGDLAGKKVAIIGAGNIGSKVAVKLVERGADVYINRRDRNGELLASAINAMKTRYTSGTVYNASDPAEAARQADVLIGFTQGIPAITGAMISALNSNALIVDGGVGTLTEGAIAAAKSAGLSLFRLDVRIALPFVIDSILSTERFLTTVAGTFAADGKTYVAGGIIGSRGDIVVETIADLGTIVGIADGKGGILKYR</sequence>
<evidence type="ECO:0000313" key="2">
    <source>
        <dbReference type="EMBL" id="TLS50850.1"/>
    </source>
</evidence>
<proteinExistence type="predicted"/>
<keyword evidence="3" id="KW-1185">Reference proteome</keyword>
<evidence type="ECO:0000259" key="1">
    <source>
        <dbReference type="Pfam" id="PF01488"/>
    </source>
</evidence>
<gene>
    <name evidence="2" type="ORF">FE782_17520</name>
</gene>
<feature type="domain" description="Quinate/shikimate 5-dehydrogenase/glutamyl-tRNA reductase" evidence="1">
    <location>
        <begin position="120"/>
        <end position="204"/>
    </location>
</feature>
<dbReference type="SUPFAM" id="SSF51735">
    <property type="entry name" value="NAD(P)-binding Rossmann-fold domains"/>
    <property type="match status" value="1"/>
</dbReference>
<evidence type="ECO:0000313" key="3">
    <source>
        <dbReference type="Proteomes" id="UP000309676"/>
    </source>
</evidence>
<dbReference type="InterPro" id="IPR036291">
    <property type="entry name" value="NAD(P)-bd_dom_sf"/>
</dbReference>
<reference evidence="2 3" key="1">
    <citation type="submission" date="2019-05" db="EMBL/GenBank/DDBJ databases">
        <authorList>
            <person name="Narsing Rao M.P."/>
            <person name="Li W.J."/>
        </authorList>
    </citation>
    <scope>NUCLEOTIDE SEQUENCE [LARGE SCALE GENOMIC DNA]</scope>
    <source>
        <strain evidence="2 3">SYSU_K30003</strain>
    </source>
</reference>